<feature type="region of interest" description="Disordered" evidence="1">
    <location>
        <begin position="29"/>
        <end position="52"/>
    </location>
</feature>
<name>A0A427A4X8_ENSVE</name>
<evidence type="ECO:0000313" key="2">
    <source>
        <dbReference type="EMBL" id="RRT71218.1"/>
    </source>
</evidence>
<protein>
    <submittedName>
        <fullName evidence="2">Uncharacterized protein</fullName>
    </submittedName>
</protein>
<sequence>MRQRWRIEGVIRVWVRGWVEAMDQREATISRGEGQKESGSRRRAGKRSQTARPWDGEVKCLHVRVTLSMRSVLTCHYSTSTPCSEKNVLVLLDRHMNIFAHNPRVLATGVDKQLNWLILV</sequence>
<accession>A0A427A4X8</accession>
<proteinExistence type="predicted"/>
<dbReference type="AlphaFoldDB" id="A0A427A4X8"/>
<organism evidence="2 3">
    <name type="scientific">Ensete ventricosum</name>
    <name type="common">Abyssinian banana</name>
    <name type="synonym">Musa ensete</name>
    <dbReference type="NCBI Taxonomy" id="4639"/>
    <lineage>
        <taxon>Eukaryota</taxon>
        <taxon>Viridiplantae</taxon>
        <taxon>Streptophyta</taxon>
        <taxon>Embryophyta</taxon>
        <taxon>Tracheophyta</taxon>
        <taxon>Spermatophyta</taxon>
        <taxon>Magnoliopsida</taxon>
        <taxon>Liliopsida</taxon>
        <taxon>Zingiberales</taxon>
        <taxon>Musaceae</taxon>
        <taxon>Ensete</taxon>
    </lineage>
</organism>
<dbReference type="Proteomes" id="UP000287651">
    <property type="component" value="Unassembled WGS sequence"/>
</dbReference>
<feature type="compositionally biased region" description="Basic and acidic residues" evidence="1">
    <location>
        <begin position="29"/>
        <end position="40"/>
    </location>
</feature>
<dbReference type="EMBL" id="AMZH03003769">
    <property type="protein sequence ID" value="RRT71218.1"/>
    <property type="molecule type" value="Genomic_DNA"/>
</dbReference>
<evidence type="ECO:0000256" key="1">
    <source>
        <dbReference type="SAM" id="MobiDB-lite"/>
    </source>
</evidence>
<gene>
    <name evidence="2" type="ORF">B296_00030931</name>
</gene>
<evidence type="ECO:0000313" key="3">
    <source>
        <dbReference type="Proteomes" id="UP000287651"/>
    </source>
</evidence>
<comment type="caution">
    <text evidence="2">The sequence shown here is derived from an EMBL/GenBank/DDBJ whole genome shotgun (WGS) entry which is preliminary data.</text>
</comment>
<reference evidence="2 3" key="1">
    <citation type="journal article" date="2014" name="Agronomy (Basel)">
        <title>A Draft Genome Sequence for Ensete ventricosum, the Drought-Tolerant Tree Against Hunger.</title>
        <authorList>
            <person name="Harrison J."/>
            <person name="Moore K.A."/>
            <person name="Paszkiewicz K."/>
            <person name="Jones T."/>
            <person name="Grant M."/>
            <person name="Ambacheew D."/>
            <person name="Muzemil S."/>
            <person name="Studholme D.J."/>
        </authorList>
    </citation>
    <scope>NUCLEOTIDE SEQUENCE [LARGE SCALE GENOMIC DNA]</scope>
</reference>